<feature type="transmembrane region" description="Helical" evidence="1">
    <location>
        <begin position="482"/>
        <end position="504"/>
    </location>
</feature>
<feature type="transmembrane region" description="Helical" evidence="1">
    <location>
        <begin position="681"/>
        <end position="701"/>
    </location>
</feature>
<dbReference type="Proteomes" id="UP000317904">
    <property type="component" value="Unassembled WGS sequence"/>
</dbReference>
<feature type="transmembrane region" description="Helical" evidence="1">
    <location>
        <begin position="735"/>
        <end position="757"/>
    </location>
</feature>
<proteinExistence type="predicted"/>
<feature type="transmembrane region" description="Helical" evidence="1">
    <location>
        <begin position="544"/>
        <end position="566"/>
    </location>
</feature>
<gene>
    <name evidence="2" type="ORF">FJM01_02410</name>
</gene>
<protein>
    <recommendedName>
        <fullName evidence="4">Peptide transporter</fullName>
    </recommendedName>
</protein>
<organism evidence="2 3">
    <name type="scientific">Mycoplasma struthionis</name>
    <dbReference type="NCBI Taxonomy" id="538220"/>
    <lineage>
        <taxon>Bacteria</taxon>
        <taxon>Bacillati</taxon>
        <taxon>Mycoplasmatota</taxon>
        <taxon>Mollicutes</taxon>
        <taxon>Mycoplasmataceae</taxon>
        <taxon>Mycoplasma</taxon>
    </lineage>
</organism>
<evidence type="ECO:0000256" key="1">
    <source>
        <dbReference type="SAM" id="Phobius"/>
    </source>
</evidence>
<feature type="transmembrane region" description="Helical" evidence="1">
    <location>
        <begin position="795"/>
        <end position="812"/>
    </location>
</feature>
<dbReference type="RefSeq" id="WP_140701203.1">
    <property type="nucleotide sequence ID" value="NZ_VFSY01000025.1"/>
</dbReference>
<feature type="transmembrane region" description="Helical" evidence="1">
    <location>
        <begin position="359"/>
        <end position="376"/>
    </location>
</feature>
<dbReference type="SUPFAM" id="SSF82866">
    <property type="entry name" value="Multidrug efflux transporter AcrB transmembrane domain"/>
    <property type="match status" value="1"/>
</dbReference>
<feature type="transmembrane region" description="Helical" evidence="1">
    <location>
        <begin position="383"/>
        <end position="403"/>
    </location>
</feature>
<dbReference type="EMBL" id="VFSY01000025">
    <property type="protein sequence ID" value="TPI01588.1"/>
    <property type="molecule type" value="Genomic_DNA"/>
</dbReference>
<comment type="caution">
    <text evidence="2">The sequence shown here is derived from an EMBL/GenBank/DDBJ whole genome shotgun (WGS) entry which is preliminary data.</text>
</comment>
<feature type="transmembrane region" description="Helical" evidence="1">
    <location>
        <begin position="708"/>
        <end position="729"/>
    </location>
</feature>
<dbReference type="AlphaFoldDB" id="A0A502M3P8"/>
<feature type="transmembrane region" description="Helical" evidence="1">
    <location>
        <begin position="409"/>
        <end position="427"/>
    </location>
</feature>
<feature type="transmembrane region" description="Helical" evidence="1">
    <location>
        <begin position="12"/>
        <end position="36"/>
    </location>
</feature>
<name>A0A502M3P8_9MOLU</name>
<keyword evidence="1" id="KW-1133">Transmembrane helix</keyword>
<sequence>MKKTKLIGNKFRWFINIFVVIVMLLTIILGSIFYLAPRLIKKDNSKIVAANVTLKIDNKDPKNLSSNRILKLTKDFLLNKADATASSYDVSLANDNTILLKSLQDRDDESRDRLVFGLENKPYLTLTDEKGNPLFYKGFYISKNETSPNRKKTLQDFINGDPKDFEISLDKKPTDSIELNAVPHRIKIKVDNQGWNEFIKMSNEYNFLNLFNRSNDGSVNPQNQVYFWINLKQFIHEAKTRFPKEWEASGQNPVNFAYINNSANPEVKRDNQNNVISSKNPVLKLEGINARKYLISAISPIGLLSPIKSESAFYILNNNASGLTDKEIKAAVNFSQADFTFKKQNSFYTISENSNQNRYLVVLLILFSLFALFLIARHRLFGAISSITLGFFVFVYLAIITAFNLAMNPIISFAILAALFIVINMLYNQLNIYRKEKLDEATNIRAINKLTKQGLISGLDVSVGIIVLSCLGIFIARNYLNTISILNFILALSLAIIPVVLNVLMLRSWAQLEEIEKNQKVISQGNKVEKTIIEKIDLITKSKYFFIGFGLFIVLGLVLFGIYTGVYKTPKLGINLGKEFVNSNYYIITPEFANTNITFDLKTAKKLLEIIQKQPNIISAEIYQNSLANNDYIIGIVSDKNLADFINNDLLLSAQKLLKDNTVLFNLNEVFISSKDSLVNVAFSVIISVSSLLIISIYLAIRYSLITAGILFIKEFFLVALTVTFMLITRARFNNAILTVLIFITLINIIDTTLHAAKVYDEFKKELIYKNFVYNNETIQGIFKLHFAETFGQQVFNIVLAIVFIWLELNLIRHLDSAFVLGFGFAIISLSLINLFFIPYIWNKLVIRKYQIKAKRIENNYWKTEEIEEEETFSGINDFAI</sequence>
<keyword evidence="1" id="KW-0472">Membrane</keyword>
<keyword evidence="1" id="KW-0812">Transmembrane</keyword>
<feature type="transmembrane region" description="Helical" evidence="1">
    <location>
        <begin position="818"/>
        <end position="842"/>
    </location>
</feature>
<evidence type="ECO:0008006" key="4">
    <source>
        <dbReference type="Google" id="ProtNLM"/>
    </source>
</evidence>
<reference evidence="2 3" key="1">
    <citation type="submission" date="2019-06" db="EMBL/GenBank/DDBJ databases">
        <title>A comparative genomics study of ostrich specific Mycoplasmas.</title>
        <authorList>
            <person name="Botes A."/>
            <person name="Nel T."/>
        </authorList>
    </citation>
    <scope>NUCLEOTIDE SEQUENCE [LARGE SCALE GENOMIC DNA]</scope>
    <source>
        <strain evidence="2 3">Ms01</strain>
    </source>
</reference>
<evidence type="ECO:0000313" key="2">
    <source>
        <dbReference type="EMBL" id="TPI01588.1"/>
    </source>
</evidence>
<evidence type="ECO:0000313" key="3">
    <source>
        <dbReference type="Proteomes" id="UP000317904"/>
    </source>
</evidence>
<accession>A0A502M3P8</accession>
<feature type="transmembrane region" description="Helical" evidence="1">
    <location>
        <begin position="455"/>
        <end position="476"/>
    </location>
</feature>
<dbReference type="NCBIfam" id="NF046001">
    <property type="entry name" value="SecDF_plasm"/>
    <property type="match status" value="1"/>
</dbReference>